<keyword evidence="3" id="KW-1185">Reference proteome</keyword>
<name>K9GMQ9_9PROT</name>
<accession>K9GMQ9</accession>
<evidence type="ECO:0000256" key="1">
    <source>
        <dbReference type="SAM" id="MobiDB-lite"/>
    </source>
</evidence>
<evidence type="ECO:0000313" key="3">
    <source>
        <dbReference type="Proteomes" id="UP000009881"/>
    </source>
</evidence>
<evidence type="ECO:0000313" key="2">
    <source>
        <dbReference type="EMBL" id="EKV27285.1"/>
    </source>
</evidence>
<feature type="compositionally biased region" description="Basic and acidic residues" evidence="1">
    <location>
        <begin position="44"/>
        <end position="54"/>
    </location>
</feature>
<dbReference type="PATRIC" id="fig|1238182.3.peg.3741"/>
<dbReference type="Proteomes" id="UP000009881">
    <property type="component" value="Unassembled WGS sequence"/>
</dbReference>
<sequence>MIKNREKSNPRLSNKGQDRLEDRLSRQAEALRANLQKRKQQMRARSDTDKKADDDTSGSGREQ</sequence>
<proteinExistence type="predicted"/>
<protein>
    <submittedName>
        <fullName evidence="2">Uncharacterized protein</fullName>
    </submittedName>
</protein>
<dbReference type="RefSeq" id="WP_009542183.1">
    <property type="nucleotide sequence ID" value="NZ_ANHY01000020.1"/>
</dbReference>
<dbReference type="EMBL" id="ANHY01000020">
    <property type="protein sequence ID" value="EKV27285.1"/>
    <property type="molecule type" value="Genomic_DNA"/>
</dbReference>
<organism evidence="2 3">
    <name type="scientific">Caenispirillum salinarum AK4</name>
    <dbReference type="NCBI Taxonomy" id="1238182"/>
    <lineage>
        <taxon>Bacteria</taxon>
        <taxon>Pseudomonadati</taxon>
        <taxon>Pseudomonadota</taxon>
        <taxon>Alphaproteobacteria</taxon>
        <taxon>Rhodospirillales</taxon>
        <taxon>Novispirillaceae</taxon>
        <taxon>Caenispirillum</taxon>
    </lineage>
</organism>
<feature type="region of interest" description="Disordered" evidence="1">
    <location>
        <begin position="1"/>
        <end position="63"/>
    </location>
</feature>
<comment type="caution">
    <text evidence="2">The sequence shown here is derived from an EMBL/GenBank/DDBJ whole genome shotgun (WGS) entry which is preliminary data.</text>
</comment>
<gene>
    <name evidence="2" type="ORF">C882_1787</name>
</gene>
<feature type="compositionally biased region" description="Basic and acidic residues" evidence="1">
    <location>
        <begin position="16"/>
        <end position="26"/>
    </location>
</feature>
<reference evidence="2 3" key="1">
    <citation type="journal article" date="2013" name="Genome Announc.">
        <title>Draft Genome Sequence of an Alphaproteobacterium, Caenispirillum salinarum AK4(T), Isolated from a Solar Saltern.</title>
        <authorList>
            <person name="Khatri I."/>
            <person name="Singh A."/>
            <person name="Korpole S."/>
            <person name="Pinnaka A.K."/>
            <person name="Subramanian S."/>
        </authorList>
    </citation>
    <scope>NUCLEOTIDE SEQUENCE [LARGE SCALE GENOMIC DNA]</scope>
    <source>
        <strain evidence="2 3">AK4</strain>
    </source>
</reference>
<dbReference type="AlphaFoldDB" id="K9GMQ9"/>